<dbReference type="EMBL" id="KV007453">
    <property type="protein sequence ID" value="KZV31794.1"/>
    <property type="molecule type" value="Genomic_DNA"/>
</dbReference>
<evidence type="ECO:0000313" key="1">
    <source>
        <dbReference type="EMBL" id="KZV31794.1"/>
    </source>
</evidence>
<keyword evidence="2" id="KW-1185">Reference proteome</keyword>
<gene>
    <name evidence="1" type="ORF">F511_28436</name>
</gene>
<name>A0A2Z7BB83_9LAMI</name>
<organism evidence="1 2">
    <name type="scientific">Dorcoceras hygrometricum</name>
    <dbReference type="NCBI Taxonomy" id="472368"/>
    <lineage>
        <taxon>Eukaryota</taxon>
        <taxon>Viridiplantae</taxon>
        <taxon>Streptophyta</taxon>
        <taxon>Embryophyta</taxon>
        <taxon>Tracheophyta</taxon>
        <taxon>Spermatophyta</taxon>
        <taxon>Magnoliopsida</taxon>
        <taxon>eudicotyledons</taxon>
        <taxon>Gunneridae</taxon>
        <taxon>Pentapetalae</taxon>
        <taxon>asterids</taxon>
        <taxon>lamiids</taxon>
        <taxon>Lamiales</taxon>
        <taxon>Gesneriaceae</taxon>
        <taxon>Didymocarpoideae</taxon>
        <taxon>Trichosporeae</taxon>
        <taxon>Loxocarpinae</taxon>
        <taxon>Dorcoceras</taxon>
    </lineage>
</organism>
<dbReference type="Proteomes" id="UP000250235">
    <property type="component" value="Unassembled WGS sequence"/>
</dbReference>
<protein>
    <submittedName>
        <fullName evidence="1">Uncharacterized protein</fullName>
    </submittedName>
</protein>
<sequence>METSKVKSGVQNQAEAKLNQLEHSESAASARRRWISWYIKREPAGTSKWTIDDDVIGEDIMFSRCRKISCRKMMYQSRATVDPVASFSAIDPVDMVSRRKKSRSSEAWQPGAKYPVDKETAVARSVVTKKRQQLCEQLLNNLLENIQPFNAINAQDEKNQWLRLSRANYLNSREQDLYYSGK</sequence>
<accession>A0A2Z7BB83</accession>
<evidence type="ECO:0000313" key="2">
    <source>
        <dbReference type="Proteomes" id="UP000250235"/>
    </source>
</evidence>
<proteinExistence type="predicted"/>
<dbReference type="AlphaFoldDB" id="A0A2Z7BB83"/>
<reference evidence="1 2" key="1">
    <citation type="journal article" date="2015" name="Proc. Natl. Acad. Sci. U.S.A.">
        <title>The resurrection genome of Boea hygrometrica: A blueprint for survival of dehydration.</title>
        <authorList>
            <person name="Xiao L."/>
            <person name="Yang G."/>
            <person name="Zhang L."/>
            <person name="Yang X."/>
            <person name="Zhao S."/>
            <person name="Ji Z."/>
            <person name="Zhou Q."/>
            <person name="Hu M."/>
            <person name="Wang Y."/>
            <person name="Chen M."/>
            <person name="Xu Y."/>
            <person name="Jin H."/>
            <person name="Xiao X."/>
            <person name="Hu G."/>
            <person name="Bao F."/>
            <person name="Hu Y."/>
            <person name="Wan P."/>
            <person name="Li L."/>
            <person name="Deng X."/>
            <person name="Kuang T."/>
            <person name="Xiang C."/>
            <person name="Zhu J.K."/>
            <person name="Oliver M.J."/>
            <person name="He Y."/>
        </authorList>
    </citation>
    <scope>NUCLEOTIDE SEQUENCE [LARGE SCALE GENOMIC DNA]</scope>
    <source>
        <strain evidence="2">cv. XS01</strain>
    </source>
</reference>